<gene>
    <name evidence="1" type="ORF">PHYEVI_LOCUS8967</name>
</gene>
<accession>A0A9N9XR29</accession>
<dbReference type="EMBL" id="OU900098">
    <property type="protein sequence ID" value="CAG9862660.1"/>
    <property type="molecule type" value="Genomic_DNA"/>
</dbReference>
<dbReference type="OrthoDB" id="25402at2759"/>
<dbReference type="AlphaFoldDB" id="A0A9N9XR29"/>
<reference evidence="1" key="1">
    <citation type="submission" date="2022-01" db="EMBL/GenBank/DDBJ databases">
        <authorList>
            <person name="King R."/>
        </authorList>
    </citation>
    <scope>NUCLEOTIDE SEQUENCE</scope>
</reference>
<protein>
    <submittedName>
        <fullName evidence="1">Uncharacterized protein</fullName>
    </submittedName>
</protein>
<evidence type="ECO:0000313" key="2">
    <source>
        <dbReference type="Proteomes" id="UP001153712"/>
    </source>
</evidence>
<organism evidence="1 2">
    <name type="scientific">Phyllotreta striolata</name>
    <name type="common">Striped flea beetle</name>
    <name type="synonym">Crioceris striolata</name>
    <dbReference type="NCBI Taxonomy" id="444603"/>
    <lineage>
        <taxon>Eukaryota</taxon>
        <taxon>Metazoa</taxon>
        <taxon>Ecdysozoa</taxon>
        <taxon>Arthropoda</taxon>
        <taxon>Hexapoda</taxon>
        <taxon>Insecta</taxon>
        <taxon>Pterygota</taxon>
        <taxon>Neoptera</taxon>
        <taxon>Endopterygota</taxon>
        <taxon>Coleoptera</taxon>
        <taxon>Polyphaga</taxon>
        <taxon>Cucujiformia</taxon>
        <taxon>Chrysomeloidea</taxon>
        <taxon>Chrysomelidae</taxon>
        <taxon>Galerucinae</taxon>
        <taxon>Alticini</taxon>
        <taxon>Phyllotreta</taxon>
    </lineage>
</organism>
<name>A0A9N9XR29_PHYSR</name>
<keyword evidence="2" id="KW-1185">Reference proteome</keyword>
<proteinExistence type="predicted"/>
<sequence length="160" mass="18776">MEIKRMEIQFNDILEEMGCPHLIPRFEDLSKSTDESYLERIRWRKLLKTGNQYLRQASDEITHELIQEGLNLKFIPARSTHFGGISLTARTDLVVINNGSLTADRYIREILQEHVIPFAPYIEKVKKLLIMLRVYLKMKKSSALNNFRKFLKICPALLKQ</sequence>
<dbReference type="Proteomes" id="UP001153712">
    <property type="component" value="Chromosome 5"/>
</dbReference>
<evidence type="ECO:0000313" key="1">
    <source>
        <dbReference type="EMBL" id="CAG9862660.1"/>
    </source>
</evidence>